<organism evidence="3 4">
    <name type="scientific">Aspergillus leporis</name>
    <dbReference type="NCBI Taxonomy" id="41062"/>
    <lineage>
        <taxon>Eukaryota</taxon>
        <taxon>Fungi</taxon>
        <taxon>Dikarya</taxon>
        <taxon>Ascomycota</taxon>
        <taxon>Pezizomycotina</taxon>
        <taxon>Eurotiomycetes</taxon>
        <taxon>Eurotiomycetidae</taxon>
        <taxon>Eurotiales</taxon>
        <taxon>Aspergillaceae</taxon>
        <taxon>Aspergillus</taxon>
        <taxon>Aspergillus subgen. Circumdati</taxon>
    </lineage>
</organism>
<dbReference type="OrthoDB" id="19653at2759"/>
<proteinExistence type="predicted"/>
<evidence type="ECO:0000313" key="4">
    <source>
        <dbReference type="Proteomes" id="UP000326565"/>
    </source>
</evidence>
<dbReference type="InterPro" id="IPR050300">
    <property type="entry name" value="GDXG_lipolytic_enzyme"/>
</dbReference>
<accession>A0A5N5WNY4</accession>
<feature type="domain" description="BD-FAE-like" evidence="2">
    <location>
        <begin position="20"/>
        <end position="255"/>
    </location>
</feature>
<dbReference type="Proteomes" id="UP000326565">
    <property type="component" value="Unassembled WGS sequence"/>
</dbReference>
<sequence>MESREYVYKKGDGCGDIMTDVFWSNKEKRHDYPVAIIYHAGGFVKWSKEMVPKPEIFSLAKMGFVVVVPNYRLCPQISVFDGPVTDAKDCLLWAGKTLPGLLQEKSVNVDPTRVVTMGHSAGGTLALLMGHVTEAPVTAVLDFYGLKYLSDAQWNLPIPEFQQSPSWSEEYINKIYEGPQVSSSVQYPGHDTPPPRDAWFATHMKQGTWLQQVAKDGDLVRIDGTARFSASFPQTMFIHGTADKVTHHRFSERAHTELKTLGVVTELLIAEGAEHVFDLNLNEEDEDFVQHVLPGLQFLARAVRLL</sequence>
<dbReference type="PANTHER" id="PTHR48081:SF3">
    <property type="entry name" value="ALPHA_BETA HYDROLASE FOLD-3 DOMAIN-CONTAINING PROTEIN"/>
    <property type="match status" value="1"/>
</dbReference>
<evidence type="ECO:0000256" key="1">
    <source>
        <dbReference type="ARBA" id="ARBA00022801"/>
    </source>
</evidence>
<keyword evidence="1 3" id="KW-0378">Hydrolase</keyword>
<dbReference type="Pfam" id="PF20434">
    <property type="entry name" value="BD-FAE"/>
    <property type="match status" value="1"/>
</dbReference>
<name>A0A5N5WNY4_9EURO</name>
<keyword evidence="4" id="KW-1185">Reference proteome</keyword>
<dbReference type="SUPFAM" id="SSF53474">
    <property type="entry name" value="alpha/beta-Hydrolases"/>
    <property type="match status" value="1"/>
</dbReference>
<dbReference type="InterPro" id="IPR049492">
    <property type="entry name" value="BD-FAE-like_dom"/>
</dbReference>
<evidence type="ECO:0000259" key="2">
    <source>
        <dbReference type="Pfam" id="PF20434"/>
    </source>
</evidence>
<dbReference type="GO" id="GO:0016787">
    <property type="term" value="F:hydrolase activity"/>
    <property type="evidence" value="ECO:0007669"/>
    <property type="project" value="UniProtKB-KW"/>
</dbReference>
<reference evidence="3 4" key="1">
    <citation type="submission" date="2019-04" db="EMBL/GenBank/DDBJ databases">
        <title>Friends and foes A comparative genomics study of 23 Aspergillus species from section Flavi.</title>
        <authorList>
            <consortium name="DOE Joint Genome Institute"/>
            <person name="Kjaerbolling I."/>
            <person name="Vesth T."/>
            <person name="Frisvad J.C."/>
            <person name="Nybo J.L."/>
            <person name="Theobald S."/>
            <person name="Kildgaard S."/>
            <person name="Isbrandt T."/>
            <person name="Kuo A."/>
            <person name="Sato A."/>
            <person name="Lyhne E.K."/>
            <person name="Kogle M.E."/>
            <person name="Wiebenga A."/>
            <person name="Kun R.S."/>
            <person name="Lubbers R.J."/>
            <person name="Makela M.R."/>
            <person name="Barry K."/>
            <person name="Chovatia M."/>
            <person name="Clum A."/>
            <person name="Daum C."/>
            <person name="Haridas S."/>
            <person name="He G."/>
            <person name="LaButti K."/>
            <person name="Lipzen A."/>
            <person name="Mondo S."/>
            <person name="Riley R."/>
            <person name="Salamov A."/>
            <person name="Simmons B.A."/>
            <person name="Magnuson J.K."/>
            <person name="Henrissat B."/>
            <person name="Mortensen U.H."/>
            <person name="Larsen T.O."/>
            <person name="Devries R.P."/>
            <person name="Grigoriev I.V."/>
            <person name="Machida M."/>
            <person name="Baker S.E."/>
            <person name="Andersen M.R."/>
        </authorList>
    </citation>
    <scope>NUCLEOTIDE SEQUENCE [LARGE SCALE GENOMIC DNA]</scope>
    <source>
        <strain evidence="3 4">CBS 151.66</strain>
    </source>
</reference>
<dbReference type="EMBL" id="ML732375">
    <property type="protein sequence ID" value="KAB8068752.1"/>
    <property type="molecule type" value="Genomic_DNA"/>
</dbReference>
<evidence type="ECO:0000313" key="3">
    <source>
        <dbReference type="EMBL" id="KAB8068752.1"/>
    </source>
</evidence>
<gene>
    <name evidence="3" type="ORF">BDV29DRAFT_183973</name>
</gene>
<dbReference type="AlphaFoldDB" id="A0A5N5WNY4"/>
<protein>
    <submittedName>
        <fullName evidence="3">Alpha/Beta hydrolase protein</fullName>
    </submittedName>
</protein>
<dbReference type="Gene3D" id="3.40.50.1820">
    <property type="entry name" value="alpha/beta hydrolase"/>
    <property type="match status" value="1"/>
</dbReference>
<dbReference type="PANTHER" id="PTHR48081">
    <property type="entry name" value="AB HYDROLASE SUPERFAMILY PROTEIN C4A8.06C"/>
    <property type="match status" value="1"/>
</dbReference>
<dbReference type="InterPro" id="IPR029058">
    <property type="entry name" value="AB_hydrolase_fold"/>
</dbReference>